<dbReference type="EMBL" id="PDCK01000042">
    <property type="protein sequence ID" value="PRQ39213.1"/>
    <property type="molecule type" value="Genomic_DNA"/>
</dbReference>
<evidence type="ECO:0000313" key="2">
    <source>
        <dbReference type="Proteomes" id="UP000238479"/>
    </source>
</evidence>
<name>A0A2P6QYD9_ROSCH</name>
<dbReference type="Proteomes" id="UP000238479">
    <property type="component" value="Chromosome 4"/>
</dbReference>
<keyword evidence="2" id="KW-1185">Reference proteome</keyword>
<proteinExistence type="predicted"/>
<dbReference type="AlphaFoldDB" id="A0A2P6QYD9"/>
<gene>
    <name evidence="1" type="ORF">RchiOBHm_Chr4g0422671</name>
</gene>
<dbReference type="Gramene" id="PRQ39213">
    <property type="protein sequence ID" value="PRQ39213"/>
    <property type="gene ID" value="RchiOBHm_Chr4g0422671"/>
</dbReference>
<organism evidence="1 2">
    <name type="scientific">Rosa chinensis</name>
    <name type="common">China rose</name>
    <dbReference type="NCBI Taxonomy" id="74649"/>
    <lineage>
        <taxon>Eukaryota</taxon>
        <taxon>Viridiplantae</taxon>
        <taxon>Streptophyta</taxon>
        <taxon>Embryophyta</taxon>
        <taxon>Tracheophyta</taxon>
        <taxon>Spermatophyta</taxon>
        <taxon>Magnoliopsida</taxon>
        <taxon>eudicotyledons</taxon>
        <taxon>Gunneridae</taxon>
        <taxon>Pentapetalae</taxon>
        <taxon>rosids</taxon>
        <taxon>fabids</taxon>
        <taxon>Rosales</taxon>
        <taxon>Rosaceae</taxon>
        <taxon>Rosoideae</taxon>
        <taxon>Rosoideae incertae sedis</taxon>
        <taxon>Rosa</taxon>
    </lineage>
</organism>
<reference evidence="1 2" key="1">
    <citation type="journal article" date="2018" name="Nat. Genet.">
        <title>The Rosa genome provides new insights in the design of modern roses.</title>
        <authorList>
            <person name="Bendahmane M."/>
        </authorList>
    </citation>
    <scope>NUCLEOTIDE SEQUENCE [LARGE SCALE GENOMIC DNA]</scope>
    <source>
        <strain evidence="2">cv. Old Blush</strain>
    </source>
</reference>
<protein>
    <submittedName>
        <fullName evidence="1">Uncharacterized protein</fullName>
    </submittedName>
</protein>
<evidence type="ECO:0000313" key="1">
    <source>
        <dbReference type="EMBL" id="PRQ39213.1"/>
    </source>
</evidence>
<comment type="caution">
    <text evidence="1">The sequence shown here is derived from an EMBL/GenBank/DDBJ whole genome shotgun (WGS) entry which is preliminary data.</text>
</comment>
<sequence>MGLRGCRAFILFWDLVVNWFLILLKNTLGQHTHSKFASYICSLNS</sequence>
<accession>A0A2P6QYD9</accession>